<keyword evidence="2" id="KW-0408">Iron</keyword>
<keyword evidence="2" id="KW-0349">Heme</keyword>
<sequence>MVVLLLISCVLIAFISHPAFNLGRGYYCARKIGFPVVISPIAQSSRIMNLFGDRITPLLKYLPFHLGRFIGFGHFFHDRYSIHEWLGPVYTIVNLGGLTIVVADPDVADDILARRKDFVKRKSMFKPLEVFGPNVDTLNGEAWQRHRRLTTPPFNERNSSLVWRESIVQANGMIRSWISKGPQGVVKTTGDTMTLALHVLAAAGFGKSYPFEGGVAKLSGNHKLSYKDALRIIISNIFVSYLVKSKKAPSYLPKSTVEEVDTALTEFRQYMEEMVDEEKAKIGISTSNDNLMSVLIHASDSENRGDQRGGLTKDEMLGNLFIYNVAGHDTTANTIGYAVYLMASDPRWQAWIHEELNFVFRGQGSVGEDDYENAFPKLKRCLAVMYETLRLYGPVVIIPKTTGSTPRTVEVDGKTHAIPAKATILVNVTALNTCPEYWGPDALAWRPDRWIVTKEKSAGIAEEEIMQPPKGRFVPWASGPRVCPGKKFAQVEFVAVMARLFRNHRVKVVLMEGECEHEVKKRVIDTVEDSKLGMTLRMNHPERVTLAWEAE</sequence>
<name>A0A8H7WHW3_9HELO</name>
<dbReference type="GO" id="GO:0004497">
    <property type="term" value="F:monooxygenase activity"/>
    <property type="evidence" value="ECO:0007669"/>
    <property type="project" value="InterPro"/>
</dbReference>
<feature type="chain" id="PRO_5034963217" description="Cytochrome P450" evidence="3">
    <location>
        <begin position="26"/>
        <end position="551"/>
    </location>
</feature>
<dbReference type="PRINTS" id="PR00463">
    <property type="entry name" value="EP450I"/>
</dbReference>
<evidence type="ECO:0000313" key="4">
    <source>
        <dbReference type="EMBL" id="KAG4424983.1"/>
    </source>
</evidence>
<dbReference type="GO" id="GO:0005506">
    <property type="term" value="F:iron ion binding"/>
    <property type="evidence" value="ECO:0007669"/>
    <property type="project" value="InterPro"/>
</dbReference>
<feature type="binding site" description="axial binding residue" evidence="2">
    <location>
        <position position="483"/>
    </location>
    <ligand>
        <name>heme</name>
        <dbReference type="ChEBI" id="CHEBI:30413"/>
    </ligand>
    <ligandPart>
        <name>Fe</name>
        <dbReference type="ChEBI" id="CHEBI:18248"/>
    </ligandPart>
</feature>
<reference evidence="4" key="1">
    <citation type="submission" date="2021-02" db="EMBL/GenBank/DDBJ databases">
        <title>Genome sequence Cadophora malorum strain M34.</title>
        <authorList>
            <person name="Stefanovic E."/>
            <person name="Vu D."/>
            <person name="Scully C."/>
            <person name="Dijksterhuis J."/>
            <person name="Roader J."/>
            <person name="Houbraken J."/>
        </authorList>
    </citation>
    <scope>NUCLEOTIDE SEQUENCE</scope>
    <source>
        <strain evidence="4">M34</strain>
    </source>
</reference>
<keyword evidence="5" id="KW-1185">Reference proteome</keyword>
<gene>
    <name evidence="4" type="ORF">IFR04_001954</name>
</gene>
<dbReference type="InterPro" id="IPR036396">
    <property type="entry name" value="Cyt_P450_sf"/>
</dbReference>
<dbReference type="OrthoDB" id="1470350at2759"/>
<comment type="caution">
    <text evidence="4">The sequence shown here is derived from an EMBL/GenBank/DDBJ whole genome shotgun (WGS) entry which is preliminary data.</text>
</comment>
<dbReference type="AlphaFoldDB" id="A0A8H7WHW3"/>
<dbReference type="Pfam" id="PF00067">
    <property type="entry name" value="p450"/>
    <property type="match status" value="1"/>
</dbReference>
<dbReference type="Proteomes" id="UP000664132">
    <property type="component" value="Unassembled WGS sequence"/>
</dbReference>
<evidence type="ECO:0000256" key="2">
    <source>
        <dbReference type="PIRSR" id="PIRSR602401-1"/>
    </source>
</evidence>
<comment type="cofactor">
    <cofactor evidence="2">
        <name>heme</name>
        <dbReference type="ChEBI" id="CHEBI:30413"/>
    </cofactor>
</comment>
<evidence type="ECO:0008006" key="6">
    <source>
        <dbReference type="Google" id="ProtNLM"/>
    </source>
</evidence>
<comment type="similarity">
    <text evidence="1">Belongs to the cytochrome P450 family.</text>
</comment>
<dbReference type="InterPro" id="IPR050121">
    <property type="entry name" value="Cytochrome_P450_monoxygenase"/>
</dbReference>
<protein>
    <recommendedName>
        <fullName evidence="6">Cytochrome P450</fullName>
    </recommendedName>
</protein>
<dbReference type="PANTHER" id="PTHR24305">
    <property type="entry name" value="CYTOCHROME P450"/>
    <property type="match status" value="1"/>
</dbReference>
<dbReference type="InterPro" id="IPR002401">
    <property type="entry name" value="Cyt_P450_E_grp-I"/>
</dbReference>
<dbReference type="Gene3D" id="1.10.630.10">
    <property type="entry name" value="Cytochrome P450"/>
    <property type="match status" value="1"/>
</dbReference>
<keyword evidence="2" id="KW-0479">Metal-binding</keyword>
<dbReference type="GO" id="GO:0020037">
    <property type="term" value="F:heme binding"/>
    <property type="evidence" value="ECO:0007669"/>
    <property type="project" value="InterPro"/>
</dbReference>
<proteinExistence type="inferred from homology"/>
<evidence type="ECO:0000313" key="5">
    <source>
        <dbReference type="Proteomes" id="UP000664132"/>
    </source>
</evidence>
<keyword evidence="3" id="KW-0732">Signal</keyword>
<dbReference type="CDD" id="cd11070">
    <property type="entry name" value="CYP56-like"/>
    <property type="match status" value="1"/>
</dbReference>
<dbReference type="SUPFAM" id="SSF48264">
    <property type="entry name" value="Cytochrome P450"/>
    <property type="match status" value="1"/>
</dbReference>
<dbReference type="GO" id="GO:0016705">
    <property type="term" value="F:oxidoreductase activity, acting on paired donors, with incorporation or reduction of molecular oxygen"/>
    <property type="evidence" value="ECO:0007669"/>
    <property type="project" value="InterPro"/>
</dbReference>
<feature type="signal peptide" evidence="3">
    <location>
        <begin position="1"/>
        <end position="25"/>
    </location>
</feature>
<dbReference type="EMBL" id="JAFJYH010000015">
    <property type="protein sequence ID" value="KAG4424983.1"/>
    <property type="molecule type" value="Genomic_DNA"/>
</dbReference>
<dbReference type="InterPro" id="IPR001128">
    <property type="entry name" value="Cyt_P450"/>
</dbReference>
<dbReference type="PANTHER" id="PTHR24305:SF166">
    <property type="entry name" value="CYTOCHROME P450 12A4, MITOCHONDRIAL-RELATED"/>
    <property type="match status" value="1"/>
</dbReference>
<evidence type="ECO:0000256" key="3">
    <source>
        <dbReference type="SAM" id="SignalP"/>
    </source>
</evidence>
<accession>A0A8H7WHW3</accession>
<evidence type="ECO:0000256" key="1">
    <source>
        <dbReference type="ARBA" id="ARBA00010617"/>
    </source>
</evidence>
<dbReference type="PRINTS" id="PR00385">
    <property type="entry name" value="P450"/>
</dbReference>
<organism evidence="4 5">
    <name type="scientific">Cadophora malorum</name>
    <dbReference type="NCBI Taxonomy" id="108018"/>
    <lineage>
        <taxon>Eukaryota</taxon>
        <taxon>Fungi</taxon>
        <taxon>Dikarya</taxon>
        <taxon>Ascomycota</taxon>
        <taxon>Pezizomycotina</taxon>
        <taxon>Leotiomycetes</taxon>
        <taxon>Helotiales</taxon>
        <taxon>Ploettnerulaceae</taxon>
        <taxon>Cadophora</taxon>
    </lineage>
</organism>